<sequence>MWAVFLSVCLGIISILASLYVKSELERAVNRRRKMFALHIVNIWIISIVIAGSYYIFSGLFSKANGIEVVKEFSYIFLVSLEFSVPFYMIASFLFEDWKKRQKKYTTSEDRKVLYIKEKYLSSKNNHYDSKTS</sequence>
<feature type="transmembrane region" description="Helical" evidence="1">
    <location>
        <begin position="73"/>
        <end position="95"/>
    </location>
</feature>
<keyword evidence="3" id="KW-1185">Reference proteome</keyword>
<feature type="transmembrane region" description="Helical" evidence="1">
    <location>
        <begin position="35"/>
        <end position="57"/>
    </location>
</feature>
<keyword evidence="1" id="KW-1133">Transmembrane helix</keyword>
<accession>A0A7V9YXU0</accession>
<reference evidence="2 3" key="1">
    <citation type="submission" date="2020-07" db="EMBL/GenBank/DDBJ databases">
        <title>Genomic Encyclopedia of Type Strains, Phase IV (KMG-IV): sequencing the most valuable type-strain genomes for metagenomic binning, comparative biology and taxonomic classification.</title>
        <authorList>
            <person name="Goeker M."/>
        </authorList>
    </citation>
    <scope>NUCLEOTIDE SEQUENCE [LARGE SCALE GENOMIC DNA]</scope>
    <source>
        <strain evidence="2 3">DSM 25220</strain>
    </source>
</reference>
<name>A0A7V9YXU0_9BACL</name>
<dbReference type="EMBL" id="JACDUU010000001">
    <property type="protein sequence ID" value="MBA2870438.1"/>
    <property type="molecule type" value="Genomic_DNA"/>
</dbReference>
<evidence type="ECO:0000313" key="3">
    <source>
        <dbReference type="Proteomes" id="UP000580891"/>
    </source>
</evidence>
<proteinExistence type="predicted"/>
<feature type="transmembrane region" description="Helical" evidence="1">
    <location>
        <begin position="5"/>
        <end position="23"/>
    </location>
</feature>
<comment type="caution">
    <text evidence="2">The sequence shown here is derived from an EMBL/GenBank/DDBJ whole genome shotgun (WGS) entry which is preliminary data.</text>
</comment>
<keyword evidence="1" id="KW-0472">Membrane</keyword>
<dbReference type="Proteomes" id="UP000580891">
    <property type="component" value="Unassembled WGS sequence"/>
</dbReference>
<dbReference type="RefSeq" id="WP_181536192.1">
    <property type="nucleotide sequence ID" value="NZ_JACDUU010000001.1"/>
</dbReference>
<dbReference type="AlphaFoldDB" id="A0A7V9YXU0"/>
<gene>
    <name evidence="2" type="ORF">HNQ85_000696</name>
</gene>
<evidence type="ECO:0000313" key="2">
    <source>
        <dbReference type="EMBL" id="MBA2870438.1"/>
    </source>
</evidence>
<protein>
    <submittedName>
        <fullName evidence="2">MFS family permease</fullName>
    </submittedName>
</protein>
<evidence type="ECO:0000256" key="1">
    <source>
        <dbReference type="SAM" id="Phobius"/>
    </source>
</evidence>
<keyword evidence="1" id="KW-0812">Transmembrane</keyword>
<organism evidence="2 3">
    <name type="scientific">[Anoxybacillus] calidus</name>
    <dbReference type="NCBI Taxonomy" id="575178"/>
    <lineage>
        <taxon>Bacteria</taxon>
        <taxon>Bacillati</taxon>
        <taxon>Bacillota</taxon>
        <taxon>Bacilli</taxon>
        <taxon>Bacillales</taxon>
        <taxon>Anoxybacillaceae</taxon>
        <taxon>Paranoxybacillus</taxon>
    </lineage>
</organism>